<sequence length="173" mass="20291">MMKRQVMNEKNDRLRYLPDSVLLRIFSFLPTKSFLQARILSKRWQNVESLHEDCTSRIHSWVDAALNCGVEELDLYTNYITISFPSRLFDCDSLVGLKLDVGCFIEFPGMFCFPKLKRMQLSPNLVYSLLLPELVLNVCSWNLFELRRQWKNTALGLDGKFGNYSLLKYVYID</sequence>
<reference evidence="2" key="1">
    <citation type="journal article" date="2023" name="G3 (Bethesda)">
        <title>Genome assembly and association tests identify interacting loci associated with vigor, precocity, and sex in interspecific pistachio rootstocks.</title>
        <authorList>
            <person name="Palmer W."/>
            <person name="Jacygrad E."/>
            <person name="Sagayaradj S."/>
            <person name="Cavanaugh K."/>
            <person name="Han R."/>
            <person name="Bertier L."/>
            <person name="Beede B."/>
            <person name="Kafkas S."/>
            <person name="Golino D."/>
            <person name="Preece J."/>
            <person name="Michelmore R."/>
        </authorList>
    </citation>
    <scope>NUCLEOTIDE SEQUENCE [LARGE SCALE GENOMIC DNA]</scope>
</reference>
<name>A0ACC0XRW1_9ROSI</name>
<evidence type="ECO:0000313" key="2">
    <source>
        <dbReference type="Proteomes" id="UP001163603"/>
    </source>
</evidence>
<gene>
    <name evidence="1" type="ORF">Pint_31026</name>
</gene>
<keyword evidence="2" id="KW-1185">Reference proteome</keyword>
<accession>A0ACC0XRW1</accession>
<protein>
    <submittedName>
        <fullName evidence="1">Uncharacterized protein</fullName>
    </submittedName>
</protein>
<comment type="caution">
    <text evidence="1">The sequence shown here is derived from an EMBL/GenBank/DDBJ whole genome shotgun (WGS) entry which is preliminary data.</text>
</comment>
<dbReference type="Proteomes" id="UP001163603">
    <property type="component" value="Chromosome 11"/>
</dbReference>
<evidence type="ECO:0000313" key="1">
    <source>
        <dbReference type="EMBL" id="KAJ0021282.1"/>
    </source>
</evidence>
<dbReference type="EMBL" id="CM047746">
    <property type="protein sequence ID" value="KAJ0021282.1"/>
    <property type="molecule type" value="Genomic_DNA"/>
</dbReference>
<organism evidence="1 2">
    <name type="scientific">Pistacia integerrima</name>
    <dbReference type="NCBI Taxonomy" id="434235"/>
    <lineage>
        <taxon>Eukaryota</taxon>
        <taxon>Viridiplantae</taxon>
        <taxon>Streptophyta</taxon>
        <taxon>Embryophyta</taxon>
        <taxon>Tracheophyta</taxon>
        <taxon>Spermatophyta</taxon>
        <taxon>Magnoliopsida</taxon>
        <taxon>eudicotyledons</taxon>
        <taxon>Gunneridae</taxon>
        <taxon>Pentapetalae</taxon>
        <taxon>rosids</taxon>
        <taxon>malvids</taxon>
        <taxon>Sapindales</taxon>
        <taxon>Anacardiaceae</taxon>
        <taxon>Pistacia</taxon>
    </lineage>
</organism>
<proteinExistence type="predicted"/>